<dbReference type="AlphaFoldDB" id="C5B085"/>
<dbReference type="EMBL" id="CP001510">
    <property type="protein sequence ID" value="ACS39435.1"/>
    <property type="molecule type" value="Genomic_DNA"/>
</dbReference>
<feature type="region of interest" description="Disordered" evidence="1">
    <location>
        <begin position="1"/>
        <end position="44"/>
    </location>
</feature>
<evidence type="ECO:0000256" key="1">
    <source>
        <dbReference type="SAM" id="MobiDB-lite"/>
    </source>
</evidence>
<sequence length="229" mass="24152">MPTTAPATPARAPYSGDAHRPDKAQPPTAPIASRSANEGGMRRSGANGILSSAISAAVAVVASARAPGLLGIRSPRVRSCDAAHVSAAQADMLRIPATNPMPSEAPYLCTIAARCPRCADRMAERLRQPVFRARDAGRHLGGVRPPRCLNSLKPARYMRPLDGSQPADVVTVPGKSASPLEADASSGQPLGLQRVRSSPTDCSAVRHFRTFEHGFRYARPCPASCHCTE</sequence>
<protein>
    <submittedName>
        <fullName evidence="2">Uncharacterized protein</fullName>
    </submittedName>
</protein>
<reference evidence="2 3" key="1">
    <citation type="journal article" date="2009" name="PLoS ONE">
        <title>Methylobacterium genome sequences: a reference blueprint to investigate microbial metabolism of C1 compounds from natural and industrial sources.</title>
        <authorList>
            <person name="Vuilleumier S."/>
            <person name="Chistoserdova L."/>
            <person name="Lee M.-C."/>
            <person name="Bringel F."/>
            <person name="Lajus A."/>
            <person name="Zhou Y."/>
            <person name="Gourion B."/>
            <person name="Barbe V."/>
            <person name="Chang J."/>
            <person name="Cruveiller S."/>
            <person name="Dossat C."/>
            <person name="Gillett W."/>
            <person name="Gruffaz C."/>
            <person name="Haugen E."/>
            <person name="Hourcade E."/>
            <person name="Levy R."/>
            <person name="Mangenot S."/>
            <person name="Muller E."/>
            <person name="Nadalig T."/>
            <person name="Pagni M."/>
            <person name="Penny C."/>
            <person name="Peyraud R."/>
            <person name="Robinson D.G."/>
            <person name="Roche D."/>
            <person name="Rouy Z."/>
            <person name="Saenampechek C."/>
            <person name="Salvignol G."/>
            <person name="Vallenet D."/>
            <person name="Wu Z."/>
            <person name="Marx C.J."/>
            <person name="Vorholt J.A."/>
            <person name="Olson M.V."/>
            <person name="Kaul R."/>
            <person name="Weissenbach J."/>
            <person name="Medigue C."/>
            <person name="Lidstrom M.E."/>
        </authorList>
    </citation>
    <scope>NUCLEOTIDE SEQUENCE [LARGE SCALE GENOMIC DNA]</scope>
    <source>
        <strain evidence="3">ATCC 14718 / DSM 1338 / JCM 2805 / NCIMB 9133 / AM1</strain>
    </source>
</reference>
<dbReference type="KEGG" id="mea:Mex_1p1575"/>
<name>C5B085_METEA</name>
<keyword evidence="3" id="KW-1185">Reference proteome</keyword>
<accession>C5B085</accession>
<evidence type="ECO:0000313" key="2">
    <source>
        <dbReference type="EMBL" id="ACS39435.1"/>
    </source>
</evidence>
<feature type="compositionally biased region" description="Low complexity" evidence="1">
    <location>
        <begin position="1"/>
        <end position="13"/>
    </location>
</feature>
<dbReference type="Proteomes" id="UP000009081">
    <property type="component" value="Chromosome"/>
</dbReference>
<proteinExistence type="predicted"/>
<gene>
    <name evidence="2" type="ordered locus">MexAM1_META1p1575</name>
</gene>
<dbReference type="HOGENOM" id="CLU_1208652_0_0_5"/>
<organism evidence="2 3">
    <name type="scientific">Methylorubrum extorquens (strain ATCC 14718 / DSM 1338 / JCM 2805 / NCIMB 9133 / AM1)</name>
    <name type="common">Methylobacterium extorquens</name>
    <dbReference type="NCBI Taxonomy" id="272630"/>
    <lineage>
        <taxon>Bacteria</taxon>
        <taxon>Pseudomonadati</taxon>
        <taxon>Pseudomonadota</taxon>
        <taxon>Alphaproteobacteria</taxon>
        <taxon>Hyphomicrobiales</taxon>
        <taxon>Methylobacteriaceae</taxon>
        <taxon>Methylorubrum</taxon>
    </lineage>
</organism>
<evidence type="ECO:0000313" key="3">
    <source>
        <dbReference type="Proteomes" id="UP000009081"/>
    </source>
</evidence>
<feature type="region of interest" description="Disordered" evidence="1">
    <location>
        <begin position="160"/>
        <end position="196"/>
    </location>
</feature>